<dbReference type="RefSeq" id="WP_310310366.1">
    <property type="nucleotide sequence ID" value="NZ_BAAAXB010000001.1"/>
</dbReference>
<sequence length="322" mass="36226">MLDGGSADTYRLVLDESSFDFRGHDDEDVCRAVGLLNDLFEELNGGRHPVARWSDVYEFSCRDDLALHDVLFGRETALPDRDERQRLMRLLDRLPCWDDEEPAGVPLEVHIDECGPVFAPTVGYALLAATKQFSVACVTLPLAGQAGPRAVRGECGEGEVFFLASTEALPRFWRASMISEKVSESEFYRRGQDAFPNLVLHEGLSFGSFDGSYQNLRESVLAVLAEVNDRFAAVWDEVNGQPHEVEARMGSRGVDMSRESVKTRGSHKHMAMRDVDHDGKRFRCEWHAKLERHRNRIHFSLPDPALDGRVLIGLFVDHLPTA</sequence>
<name>A0ABU1Q320_9PSEU</name>
<gene>
    <name evidence="1" type="ORF">J2S66_005669</name>
</gene>
<keyword evidence="2" id="KW-1185">Reference proteome</keyword>
<dbReference type="EMBL" id="JAVDSG010000001">
    <property type="protein sequence ID" value="MDR6597285.1"/>
    <property type="molecule type" value="Genomic_DNA"/>
</dbReference>
<reference evidence="1 2" key="1">
    <citation type="submission" date="2023-07" db="EMBL/GenBank/DDBJ databases">
        <title>Sequencing the genomes of 1000 actinobacteria strains.</title>
        <authorList>
            <person name="Klenk H.-P."/>
        </authorList>
    </citation>
    <scope>NUCLEOTIDE SEQUENCE [LARGE SCALE GENOMIC DNA]</scope>
    <source>
        <strain evidence="1 2">DSM 43749</strain>
    </source>
</reference>
<organism evidence="1 2">
    <name type="scientific">Saccharothrix longispora</name>
    <dbReference type="NCBI Taxonomy" id="33920"/>
    <lineage>
        <taxon>Bacteria</taxon>
        <taxon>Bacillati</taxon>
        <taxon>Actinomycetota</taxon>
        <taxon>Actinomycetes</taxon>
        <taxon>Pseudonocardiales</taxon>
        <taxon>Pseudonocardiaceae</taxon>
        <taxon>Saccharothrix</taxon>
    </lineage>
</organism>
<evidence type="ECO:0000313" key="1">
    <source>
        <dbReference type="EMBL" id="MDR6597285.1"/>
    </source>
</evidence>
<accession>A0ABU1Q320</accession>
<dbReference type="Proteomes" id="UP001268819">
    <property type="component" value="Unassembled WGS sequence"/>
</dbReference>
<proteinExistence type="predicted"/>
<evidence type="ECO:0000313" key="2">
    <source>
        <dbReference type="Proteomes" id="UP001268819"/>
    </source>
</evidence>
<protein>
    <submittedName>
        <fullName evidence="1">Uncharacterized protein</fullName>
    </submittedName>
</protein>
<comment type="caution">
    <text evidence="1">The sequence shown here is derived from an EMBL/GenBank/DDBJ whole genome shotgun (WGS) entry which is preliminary data.</text>
</comment>